<evidence type="ECO:0000313" key="2">
    <source>
        <dbReference type="EMBL" id="TCS62102.1"/>
    </source>
</evidence>
<keyword evidence="3" id="KW-1185">Reference proteome</keyword>
<feature type="chain" id="PRO_5020210673" evidence="1">
    <location>
        <begin position="31"/>
        <end position="147"/>
    </location>
</feature>
<evidence type="ECO:0000256" key="1">
    <source>
        <dbReference type="SAM" id="SignalP"/>
    </source>
</evidence>
<gene>
    <name evidence="2" type="ORF">EDD55_10657</name>
</gene>
<dbReference type="EMBL" id="SLZW01000006">
    <property type="protein sequence ID" value="TCS62102.1"/>
    <property type="molecule type" value="Genomic_DNA"/>
</dbReference>
<feature type="signal peptide" evidence="1">
    <location>
        <begin position="1"/>
        <end position="30"/>
    </location>
</feature>
<protein>
    <submittedName>
        <fullName evidence="2">Uncharacterized protein</fullName>
    </submittedName>
</protein>
<dbReference type="Proteomes" id="UP000295304">
    <property type="component" value="Unassembled WGS sequence"/>
</dbReference>
<proteinExistence type="predicted"/>
<name>A0A4R3J969_9PROT</name>
<comment type="caution">
    <text evidence="2">The sequence shown here is derived from an EMBL/GenBank/DDBJ whole genome shotgun (WGS) entry which is preliminary data.</text>
</comment>
<reference evidence="2 3" key="1">
    <citation type="submission" date="2019-03" db="EMBL/GenBank/DDBJ databases">
        <title>Genomic Encyclopedia of Type Strains, Phase IV (KMG-IV): sequencing the most valuable type-strain genomes for metagenomic binning, comparative biology and taxonomic classification.</title>
        <authorList>
            <person name="Goeker M."/>
        </authorList>
    </citation>
    <scope>NUCLEOTIDE SEQUENCE [LARGE SCALE GENOMIC DNA]</scope>
    <source>
        <strain evidence="2 3">DSM 101688</strain>
    </source>
</reference>
<dbReference type="AlphaFoldDB" id="A0A4R3J969"/>
<keyword evidence="1" id="KW-0732">Signal</keyword>
<organism evidence="2 3">
    <name type="scientific">Varunaivibrio sulfuroxidans</name>
    <dbReference type="NCBI Taxonomy" id="1773489"/>
    <lineage>
        <taxon>Bacteria</taxon>
        <taxon>Pseudomonadati</taxon>
        <taxon>Pseudomonadota</taxon>
        <taxon>Alphaproteobacteria</taxon>
        <taxon>Rhodospirillales</taxon>
        <taxon>Magnetovibrionaceae</taxon>
        <taxon>Varunaivibrio</taxon>
    </lineage>
</organism>
<accession>A0A4R3J969</accession>
<sequence>MQNTVCRFGKSLMSATLLALLAAFSSTAHATVTSGEARHQEISKIHNLDIRPLCYKGAPGFRVRNVGDDFSRRAVFTLKAARMATSLPSRSLRLKQGQSATFHAHEPRLPSTESVYLYMTRAGENSAPQPLARVMCAPQEHGLKNRG</sequence>
<evidence type="ECO:0000313" key="3">
    <source>
        <dbReference type="Proteomes" id="UP000295304"/>
    </source>
</evidence>